<keyword evidence="3 6" id="KW-0808">Transferase</keyword>
<evidence type="ECO:0000256" key="3">
    <source>
        <dbReference type="ARBA" id="ARBA00022679"/>
    </source>
</evidence>
<evidence type="ECO:0000256" key="5">
    <source>
        <dbReference type="ARBA" id="ARBA00022694"/>
    </source>
</evidence>
<dbReference type="InterPro" id="IPR029028">
    <property type="entry name" value="Alpha/beta_knot_MTases"/>
</dbReference>
<feature type="domain" description="tRNA/rRNA methyltransferase SpoU type" evidence="8">
    <location>
        <begin position="2"/>
        <end position="141"/>
    </location>
</feature>
<evidence type="ECO:0000256" key="1">
    <source>
        <dbReference type="ARBA" id="ARBA00022490"/>
    </source>
</evidence>
<sequence length="152" mass="16588">MQIAFYQPDIPQNLGSNFRIAACFSTKVDIIGPCGFPLTAKALRRSAMDYGPMVDVEQHDSWTSFKNSPDRKKGRLVLFTTKGATPLLETKFESGDTLLFGRESAGVPDEVHDSAQIRCVIPLNPEARSLNVSVSAAIALHEALRQTGGLPR</sequence>
<evidence type="ECO:0000313" key="10">
    <source>
        <dbReference type="Proteomes" id="UP000002745"/>
    </source>
</evidence>
<dbReference type="GO" id="GO:0003723">
    <property type="term" value="F:RNA binding"/>
    <property type="evidence" value="ECO:0007669"/>
    <property type="project" value="InterPro"/>
</dbReference>
<evidence type="ECO:0000256" key="6">
    <source>
        <dbReference type="HAMAP-Rule" id="MF_01885"/>
    </source>
</evidence>
<dbReference type="STRING" id="582402.Hbal_0744"/>
<dbReference type="GO" id="GO:0002130">
    <property type="term" value="P:wobble position ribose methylation"/>
    <property type="evidence" value="ECO:0007669"/>
    <property type="project" value="TreeGrafter"/>
</dbReference>
<dbReference type="KEGG" id="hba:Hbal_0744"/>
<keyword evidence="5 6" id="KW-0819">tRNA processing</keyword>
<protein>
    <recommendedName>
        <fullName evidence="6">tRNA (cytidine(34)-2'-O)-methyltransferase</fullName>
        <ecNumber evidence="6">2.1.1.207</ecNumber>
    </recommendedName>
    <alternativeName>
        <fullName evidence="6">tRNA (cytidine/uridine-2'-O-)-methyltransferase TrmL</fullName>
    </alternativeName>
</protein>
<dbReference type="RefSeq" id="WP_015826588.1">
    <property type="nucleotide sequence ID" value="NC_012982.1"/>
</dbReference>
<dbReference type="OrthoDB" id="9789043at2"/>
<evidence type="ECO:0000256" key="4">
    <source>
        <dbReference type="ARBA" id="ARBA00022691"/>
    </source>
</evidence>
<proteinExistence type="inferred from homology"/>
<dbReference type="EC" id="2.1.1.207" evidence="6"/>
<evidence type="ECO:0000256" key="7">
    <source>
        <dbReference type="PIRSR" id="PIRSR029256-1"/>
    </source>
</evidence>
<keyword evidence="2 6" id="KW-0489">Methyltransferase</keyword>
<dbReference type="HAMAP" id="MF_01885">
    <property type="entry name" value="tRNA_methyltr_TrmL"/>
    <property type="match status" value="1"/>
</dbReference>
<organism evidence="9 10">
    <name type="scientific">Hirschia baltica (strain ATCC 49814 / DSM 5838 / IFAM 1418)</name>
    <dbReference type="NCBI Taxonomy" id="582402"/>
    <lineage>
        <taxon>Bacteria</taxon>
        <taxon>Pseudomonadati</taxon>
        <taxon>Pseudomonadota</taxon>
        <taxon>Alphaproteobacteria</taxon>
        <taxon>Hyphomonadales</taxon>
        <taxon>Hyphomonadaceae</taxon>
        <taxon>Hirschia</taxon>
    </lineage>
</organism>
<dbReference type="InterPro" id="IPR001537">
    <property type="entry name" value="SpoU_MeTrfase"/>
</dbReference>
<dbReference type="AlphaFoldDB" id="C6XPF2"/>
<comment type="similarity">
    <text evidence="6">Belongs to the class IV-like SAM-binding methyltransferase superfamily. RNA methyltransferase TrmH family. TrmL subfamily.</text>
</comment>
<comment type="catalytic activity">
    <reaction evidence="6">
        <text>5-carboxymethylaminomethyluridine(34) in tRNA(Leu) + S-adenosyl-L-methionine = 5-carboxymethylaminomethyl-2'-O-methyluridine(34) in tRNA(Leu) + S-adenosyl-L-homocysteine + H(+)</text>
        <dbReference type="Rhea" id="RHEA:43088"/>
        <dbReference type="Rhea" id="RHEA-COMP:10333"/>
        <dbReference type="Rhea" id="RHEA-COMP:10334"/>
        <dbReference type="ChEBI" id="CHEBI:15378"/>
        <dbReference type="ChEBI" id="CHEBI:57856"/>
        <dbReference type="ChEBI" id="CHEBI:59789"/>
        <dbReference type="ChEBI" id="CHEBI:74508"/>
        <dbReference type="ChEBI" id="CHEBI:74511"/>
        <dbReference type="EC" id="2.1.1.207"/>
    </reaction>
</comment>
<dbReference type="Gene3D" id="3.40.1280.10">
    <property type="match status" value="1"/>
</dbReference>
<evidence type="ECO:0000313" key="9">
    <source>
        <dbReference type="EMBL" id="ACT58438.1"/>
    </source>
</evidence>
<dbReference type="PIRSF" id="PIRSF029256">
    <property type="entry name" value="SpoU_TrmH_prd"/>
    <property type="match status" value="1"/>
</dbReference>
<keyword evidence="10" id="KW-1185">Reference proteome</keyword>
<reference evidence="10" key="1">
    <citation type="journal article" date="2011" name="J. Bacteriol.">
        <title>Genome sequences of eight morphologically diverse alphaproteobacteria.</title>
        <authorList>
            <consortium name="US DOE Joint Genome Institute"/>
            <person name="Brown P.J."/>
            <person name="Kysela D.T."/>
            <person name="Buechlein A."/>
            <person name="Hemmerich C."/>
            <person name="Brun Y.V."/>
        </authorList>
    </citation>
    <scope>NUCLEOTIDE SEQUENCE [LARGE SCALE GENOMIC DNA]</scope>
    <source>
        <strain evidence="10">ATCC 49814 / DSM 5838 / IFAM 1418</strain>
    </source>
</reference>
<evidence type="ECO:0000256" key="2">
    <source>
        <dbReference type="ARBA" id="ARBA00022603"/>
    </source>
</evidence>
<evidence type="ECO:0000259" key="8">
    <source>
        <dbReference type="Pfam" id="PF00588"/>
    </source>
</evidence>
<comment type="caution">
    <text evidence="6">Lacks conserved residue(s) required for the propagation of feature annotation.</text>
</comment>
<dbReference type="GO" id="GO:0141102">
    <property type="term" value="F:tRNA (5-carboxymethylaminomethyluridine(34)-2'-O)-methyltransferase activity"/>
    <property type="evidence" value="ECO:0007669"/>
    <property type="project" value="RHEA"/>
</dbReference>
<dbReference type="Proteomes" id="UP000002745">
    <property type="component" value="Chromosome"/>
</dbReference>
<comment type="function">
    <text evidence="6">Methylates the ribose at the nucleotide 34 wobble position in the two leucyl isoacceptors tRNA(Leu)(CmAA) and tRNA(Leu)(cmnm5UmAA). Catalyzes the methyl transfer from S-adenosyl-L-methionine to the 2'-OH of the wobble nucleotide.</text>
</comment>
<feature type="binding site" evidence="6 7">
    <location>
        <position position="101"/>
    </location>
    <ligand>
        <name>S-adenosyl-L-methionine</name>
        <dbReference type="ChEBI" id="CHEBI:59789"/>
    </ligand>
</feature>
<dbReference type="eggNOG" id="COG0219">
    <property type="taxonomic scope" value="Bacteria"/>
</dbReference>
<dbReference type="PANTHER" id="PTHR42971:SF1">
    <property type="entry name" value="TRNA (CYTIDINE(34)-2'-O)-METHYLTRANSFERASE"/>
    <property type="match status" value="1"/>
</dbReference>
<dbReference type="HOGENOM" id="CLU_110125_2_0_5"/>
<keyword evidence="4 6" id="KW-0949">S-adenosyl-L-methionine</keyword>
<dbReference type="SUPFAM" id="SSF75217">
    <property type="entry name" value="alpha/beta knot"/>
    <property type="match status" value="1"/>
</dbReference>
<dbReference type="CDD" id="cd18094">
    <property type="entry name" value="SpoU-like_TrmL"/>
    <property type="match status" value="1"/>
</dbReference>
<accession>C6XPF2</accession>
<dbReference type="GO" id="GO:0141098">
    <property type="term" value="F:tRNA (cytidine(34)-2'-O)-methyltransferase activity"/>
    <property type="evidence" value="ECO:0007669"/>
    <property type="project" value="RHEA"/>
</dbReference>
<dbReference type="InterPro" id="IPR029026">
    <property type="entry name" value="tRNA_m1G_MTases_N"/>
</dbReference>
<dbReference type="PANTHER" id="PTHR42971">
    <property type="entry name" value="TRNA (CYTIDINE(34)-2'-O)-METHYLTRANSFERASE"/>
    <property type="match status" value="1"/>
</dbReference>
<comment type="subcellular location">
    <subcellularLocation>
        <location evidence="6">Cytoplasm</location>
    </subcellularLocation>
</comment>
<dbReference type="InterPro" id="IPR016914">
    <property type="entry name" value="TrmL"/>
</dbReference>
<feature type="binding site" evidence="6 7">
    <location>
        <position position="121"/>
    </location>
    <ligand>
        <name>S-adenosyl-L-methionine</name>
        <dbReference type="ChEBI" id="CHEBI:59789"/>
    </ligand>
</feature>
<name>C6XPF2_HIRBI</name>
<keyword evidence="1 6" id="KW-0963">Cytoplasm</keyword>
<dbReference type="Pfam" id="PF00588">
    <property type="entry name" value="SpoU_methylase"/>
    <property type="match status" value="1"/>
</dbReference>
<dbReference type="GO" id="GO:0005737">
    <property type="term" value="C:cytoplasm"/>
    <property type="evidence" value="ECO:0007669"/>
    <property type="project" value="UniProtKB-SubCell"/>
</dbReference>
<comment type="subunit">
    <text evidence="6">Homodimer.</text>
</comment>
<feature type="binding site" evidence="6 7">
    <location>
        <position position="129"/>
    </location>
    <ligand>
        <name>S-adenosyl-L-methionine</name>
        <dbReference type="ChEBI" id="CHEBI:59789"/>
    </ligand>
</feature>
<gene>
    <name evidence="6" type="primary">trmL</name>
    <name evidence="9" type="ordered locus">Hbal_0744</name>
</gene>
<dbReference type="EMBL" id="CP001678">
    <property type="protein sequence ID" value="ACT58438.1"/>
    <property type="molecule type" value="Genomic_DNA"/>
</dbReference>
<comment type="catalytic activity">
    <reaction evidence="6">
        <text>cytidine(34) in tRNA + S-adenosyl-L-methionine = 2'-O-methylcytidine(34) in tRNA + S-adenosyl-L-homocysteine + H(+)</text>
        <dbReference type="Rhea" id="RHEA:43084"/>
        <dbReference type="Rhea" id="RHEA-COMP:10331"/>
        <dbReference type="Rhea" id="RHEA-COMP:10332"/>
        <dbReference type="ChEBI" id="CHEBI:15378"/>
        <dbReference type="ChEBI" id="CHEBI:57856"/>
        <dbReference type="ChEBI" id="CHEBI:59789"/>
        <dbReference type="ChEBI" id="CHEBI:74495"/>
        <dbReference type="ChEBI" id="CHEBI:82748"/>
        <dbReference type="EC" id="2.1.1.207"/>
    </reaction>
</comment>